<dbReference type="AlphaFoldDB" id="A0A9W8Y9A2"/>
<gene>
    <name evidence="2" type="ORF">N0V83_004494</name>
</gene>
<accession>A0A9W8Y9A2</accession>
<reference evidence="2" key="1">
    <citation type="submission" date="2022-10" db="EMBL/GenBank/DDBJ databases">
        <title>Tapping the CABI collections for fungal endophytes: first genome assemblies for Collariella, Neodidymelliopsis, Ascochyta clinopodiicola, Didymella pomorum, Didymosphaeria variabile, Neocosmospora piperis and Neocucurbitaria cava.</title>
        <authorList>
            <person name="Hill R."/>
        </authorList>
    </citation>
    <scope>NUCLEOTIDE SEQUENCE</scope>
    <source>
        <strain evidence="2">IMI 356814</strain>
    </source>
</reference>
<keyword evidence="3" id="KW-1185">Reference proteome</keyword>
<evidence type="ECO:0000313" key="3">
    <source>
        <dbReference type="Proteomes" id="UP001140560"/>
    </source>
</evidence>
<comment type="caution">
    <text evidence="2">The sequence shown here is derived from an EMBL/GenBank/DDBJ whole genome shotgun (WGS) entry which is preliminary data.</text>
</comment>
<dbReference type="Proteomes" id="UP001140560">
    <property type="component" value="Unassembled WGS sequence"/>
</dbReference>
<feature type="region of interest" description="Disordered" evidence="1">
    <location>
        <begin position="120"/>
        <end position="163"/>
    </location>
</feature>
<name>A0A9W8Y9A2_9PLEO</name>
<evidence type="ECO:0000313" key="2">
    <source>
        <dbReference type="EMBL" id="KAJ4371277.1"/>
    </source>
</evidence>
<protein>
    <submittedName>
        <fullName evidence="2">Uncharacterized protein</fullName>
    </submittedName>
</protein>
<dbReference type="EMBL" id="JAPEUY010000007">
    <property type="protein sequence ID" value="KAJ4371277.1"/>
    <property type="molecule type" value="Genomic_DNA"/>
</dbReference>
<sequence length="163" mass="18974">MAHFKQVMMQLNKYGKVTMPFNNYGKVLVKYAHITAMHERLRNSDLKGDEVTIHQIMEIFDSGEEPRRAFHFEHIDENDPNSPVQLKEQSGFESCQTREFDEYRGFYEWMISKPIPFVYRPPKKAGWSTERRRKKKDRDNAEEAGGGAQINEETEAQADVSGA</sequence>
<proteinExistence type="predicted"/>
<organism evidence="2 3">
    <name type="scientific">Neocucurbitaria cava</name>
    <dbReference type="NCBI Taxonomy" id="798079"/>
    <lineage>
        <taxon>Eukaryota</taxon>
        <taxon>Fungi</taxon>
        <taxon>Dikarya</taxon>
        <taxon>Ascomycota</taxon>
        <taxon>Pezizomycotina</taxon>
        <taxon>Dothideomycetes</taxon>
        <taxon>Pleosporomycetidae</taxon>
        <taxon>Pleosporales</taxon>
        <taxon>Pleosporineae</taxon>
        <taxon>Cucurbitariaceae</taxon>
        <taxon>Neocucurbitaria</taxon>
    </lineage>
</organism>
<evidence type="ECO:0000256" key="1">
    <source>
        <dbReference type="SAM" id="MobiDB-lite"/>
    </source>
</evidence>